<proteinExistence type="inferred from homology"/>
<evidence type="ECO:0000313" key="7">
    <source>
        <dbReference type="EMBL" id="KKQ36200.1"/>
    </source>
</evidence>
<comment type="caution">
    <text evidence="7">The sequence shown here is derived from an EMBL/GenBank/DDBJ whole genome shotgun (WGS) entry which is preliminary data.</text>
</comment>
<keyword evidence="2 7" id="KW-0489">Methyltransferase</keyword>
<dbReference type="InterPro" id="IPR002052">
    <property type="entry name" value="DNA_methylase_N6_adenine_CS"/>
</dbReference>
<organism evidence="7">
    <name type="scientific">Candidatus Roizmanbacteria bacterium GW2011_GWA2_37_7</name>
    <dbReference type="NCBI Taxonomy" id="1618481"/>
    <lineage>
        <taxon>Bacteria</taxon>
        <taxon>Candidatus Roizmaniibacteriota</taxon>
    </lineage>
</organism>
<dbReference type="PRINTS" id="PR00506">
    <property type="entry name" value="D21N6MTFRASE"/>
</dbReference>
<dbReference type="EMBL" id="LBTJ01000077">
    <property type="protein sequence ID" value="KKQ36200.1"/>
    <property type="molecule type" value="Genomic_DNA"/>
</dbReference>
<dbReference type="SUPFAM" id="SSF53335">
    <property type="entry name" value="S-adenosyl-L-methionine-dependent methyltransferases"/>
    <property type="match status" value="1"/>
</dbReference>
<dbReference type="Pfam" id="PF01555">
    <property type="entry name" value="N6_N4_Mtase"/>
    <property type="match status" value="1"/>
</dbReference>
<evidence type="ECO:0000256" key="1">
    <source>
        <dbReference type="ARBA" id="ARBA00006594"/>
    </source>
</evidence>
<reference evidence="7" key="1">
    <citation type="journal article" date="2015" name="Nature">
        <title>rRNA introns, odd ribosomes, and small enigmatic genomes across a large radiation of phyla.</title>
        <authorList>
            <person name="Brown C.T."/>
            <person name="Hug L.A."/>
            <person name="Thomas B.C."/>
            <person name="Sharon I."/>
            <person name="Castelle C.J."/>
            <person name="Singh A."/>
            <person name="Wilkins M.J."/>
            <person name="Williams K.H."/>
            <person name="Banfield J.F."/>
        </authorList>
    </citation>
    <scope>NUCLEOTIDE SEQUENCE [LARGE SCALE GENOMIC DNA]</scope>
</reference>
<dbReference type="Pfam" id="PF12564">
    <property type="entry name" value="TypeIII_RM_meth"/>
    <property type="match status" value="1"/>
</dbReference>
<dbReference type="GO" id="GO:0032259">
    <property type="term" value="P:methylation"/>
    <property type="evidence" value="ECO:0007669"/>
    <property type="project" value="UniProtKB-KW"/>
</dbReference>
<evidence type="ECO:0000256" key="4">
    <source>
        <dbReference type="ARBA" id="ARBA00022691"/>
    </source>
</evidence>
<feature type="domain" description="DNA methylase N-4/N-6" evidence="5">
    <location>
        <begin position="208"/>
        <end position="558"/>
    </location>
</feature>
<gene>
    <name evidence="7" type="ORF">US54_C0077G0002</name>
</gene>
<dbReference type="PIRSF" id="PIRSF015855">
    <property type="entry name" value="TypeIII_Mtase_mKpnI"/>
    <property type="match status" value="1"/>
</dbReference>
<keyword evidence="3" id="KW-0808">Transferase</keyword>
<dbReference type="PATRIC" id="fig|1618481.3.peg.1098"/>
<dbReference type="GO" id="GO:0008170">
    <property type="term" value="F:N-methyltransferase activity"/>
    <property type="evidence" value="ECO:0007669"/>
    <property type="project" value="InterPro"/>
</dbReference>
<dbReference type="AlphaFoldDB" id="A0A0G0HCE0"/>
<evidence type="ECO:0000259" key="6">
    <source>
        <dbReference type="Pfam" id="PF12564"/>
    </source>
</evidence>
<evidence type="ECO:0000259" key="5">
    <source>
        <dbReference type="Pfam" id="PF01555"/>
    </source>
</evidence>
<protein>
    <submittedName>
        <fullName evidence="7">Type III RM methylase</fullName>
    </submittedName>
</protein>
<accession>A0A0G0HCE0</accession>
<dbReference type="InterPro" id="IPR022221">
    <property type="entry name" value="TypeIII_RM_meth"/>
</dbReference>
<dbReference type="Proteomes" id="UP000034471">
    <property type="component" value="Unassembled WGS sequence"/>
</dbReference>
<dbReference type="InterPro" id="IPR002941">
    <property type="entry name" value="DNA_methylase_N4/N6"/>
</dbReference>
<dbReference type="STRING" id="1618481.US54_C0077G0002"/>
<dbReference type="GO" id="GO:0003677">
    <property type="term" value="F:DNA binding"/>
    <property type="evidence" value="ECO:0007669"/>
    <property type="project" value="InterPro"/>
</dbReference>
<dbReference type="Gene3D" id="3.40.50.150">
    <property type="entry name" value="Vaccinia Virus protein VP39"/>
    <property type="match status" value="1"/>
</dbReference>
<evidence type="ECO:0000256" key="2">
    <source>
        <dbReference type="ARBA" id="ARBA00022603"/>
    </source>
</evidence>
<feature type="domain" description="Type III restriction/modification enzyme methylation subunit" evidence="6">
    <location>
        <begin position="37"/>
        <end position="92"/>
    </location>
</feature>
<name>A0A0G0HCE0_9BACT</name>
<sequence>MQNLLEDLKILLQKDEQLVSEGELLKNKVVELAIKLDEDLIELLLSDEKMKEAFFVQAGKATIFDKDKFIKFVSNKQFLPDSYTAFKNKIGLTENGEFIGEKKEMVLSWPYKDCVLEGGMTKEDQKRDEIFWNQTLAPDEISRLLDPKVFTNAKRVDAKGEHPFRHSREGGNPVFRTDENGDIKDNLIIKGNNLLALHSLKKRFAGKVKLIYIDPPYYFADKKDGDSFNYNSNFKLSTWLVFMRNRLEVAKSLLSKDGSLFIQISDDGSAHLKLLLDDVFGPENFVNVLSVRMKNIAGASGGGEDKKLKKNIEFIYIYSNDVGNFKSFNNIYDYKEIYELVQDYKENEVSWKYTSVLYNEGSKKYITSTKDGDGNDIKIYKRLNPVYKSISQLSKEEKLPEKDIYYKYIDKIYTTAMPQSSIRLRVLEAIKYDLKEDDLITIEYIPRSGRNKGIVYEQFYKGHKLRLFSWLKDVSEIKDGIIYKKELQGTYWDGFNLNNLSKEGRVQLENGKKPEALLQRIMDMATDRDDLVLDYYLGSGTTCAVAHKMGRRYIGIEQLDYGENDSIVRLNHVIKGDQSGISKGVDWKNGGDFVYVELAPRLIKTPRILPIYRLKTKNASSLKHWIKTTFTSITAKLMMMSMP</sequence>
<comment type="similarity">
    <text evidence="1">Belongs to the N(4)/N(6)-methyltransferase family.</text>
</comment>
<dbReference type="InterPro" id="IPR002295">
    <property type="entry name" value="N4/N6-MTase_EcoPI_Mod-like"/>
</dbReference>
<keyword evidence="4" id="KW-0949">S-adenosyl-L-methionine</keyword>
<dbReference type="InterPro" id="IPR029063">
    <property type="entry name" value="SAM-dependent_MTases_sf"/>
</dbReference>
<dbReference type="PROSITE" id="PS00092">
    <property type="entry name" value="N6_MTASE"/>
    <property type="match status" value="1"/>
</dbReference>
<evidence type="ECO:0000256" key="3">
    <source>
        <dbReference type="ARBA" id="ARBA00022679"/>
    </source>
</evidence>